<feature type="region of interest" description="Disordered" evidence="1">
    <location>
        <begin position="1"/>
        <end position="38"/>
    </location>
</feature>
<evidence type="ECO:0000313" key="2">
    <source>
        <dbReference type="EMBL" id="WPF25205.1"/>
    </source>
</evidence>
<name>A0AAU0PYB4_9CORY</name>
<proteinExistence type="predicted"/>
<keyword evidence="3" id="KW-1185">Reference proteome</keyword>
<gene>
    <name evidence="2" type="ORF">Q0N40_01205</name>
</gene>
<protein>
    <recommendedName>
        <fullName evidence="4">DUF732 domain-containing protein</fullName>
    </recommendedName>
</protein>
<evidence type="ECO:0000256" key="1">
    <source>
        <dbReference type="SAM" id="MobiDB-lite"/>
    </source>
</evidence>
<reference evidence="2 3" key="1">
    <citation type="submission" date="2023-10" db="EMBL/GenBank/DDBJ databases">
        <title>complete genome sequence of Corynebacterium pseudokroppenstedtii P15-C1.</title>
        <authorList>
            <person name="Bruggemann H."/>
            <person name="Poehlein A."/>
        </authorList>
    </citation>
    <scope>NUCLEOTIDE SEQUENCE [LARGE SCALE GENOMIC DNA]</scope>
    <source>
        <strain evidence="2 3">P15_C1</strain>
    </source>
</reference>
<dbReference type="KEGG" id="cpsk:Q0N40_01205"/>
<feature type="region of interest" description="Disordered" evidence="1">
    <location>
        <begin position="63"/>
        <end position="144"/>
    </location>
</feature>
<organism evidence="2 3">
    <name type="scientific">Corynebacterium pseudokroppenstedtii</name>
    <dbReference type="NCBI Taxonomy" id="2804917"/>
    <lineage>
        <taxon>Bacteria</taxon>
        <taxon>Bacillati</taxon>
        <taxon>Actinomycetota</taxon>
        <taxon>Actinomycetes</taxon>
        <taxon>Mycobacteriales</taxon>
        <taxon>Corynebacteriaceae</taxon>
        <taxon>Corynebacterium</taxon>
    </lineage>
</organism>
<evidence type="ECO:0008006" key="4">
    <source>
        <dbReference type="Google" id="ProtNLM"/>
    </source>
</evidence>
<dbReference type="RefSeq" id="WP_204087923.1">
    <property type="nucleotide sequence ID" value="NZ_CP137757.1"/>
</dbReference>
<feature type="compositionally biased region" description="Low complexity" evidence="1">
    <location>
        <begin position="63"/>
        <end position="104"/>
    </location>
</feature>
<feature type="compositionally biased region" description="Polar residues" evidence="1">
    <location>
        <begin position="1"/>
        <end position="13"/>
    </location>
</feature>
<evidence type="ECO:0000313" key="3">
    <source>
        <dbReference type="Proteomes" id="UP001174314"/>
    </source>
</evidence>
<dbReference type="AlphaFoldDB" id="A0AAU0PYB4"/>
<dbReference type="EMBL" id="CP137757">
    <property type="protein sequence ID" value="WPF25205.1"/>
    <property type="molecule type" value="Genomic_DNA"/>
</dbReference>
<dbReference type="Proteomes" id="UP001174314">
    <property type="component" value="Chromosome"/>
</dbReference>
<accession>A0AAU0PYB4</accession>
<sequence length="220" mass="22868">MTSRGGFTMSSNAADEADGHEADQPLASPRRWNHQAWNRRSSVTRGAALALASVLGAGVLAACGDGSTATQDDSDSATTTQARSSSSSSSSTKSSASSSSSSSKKSADSNNGVGDNPDAKDDETPVEVSRVPAPNRGQRTDEEKKFLATIQKDKINVDGSAADQVIASAMEYCQAKAEGQDSFSVRAMAGQLIEQKLTDQPLDQVERAITESADSDLCGD</sequence>